<dbReference type="EMBL" id="JAHCVI010000005">
    <property type="protein sequence ID" value="KAG7284937.1"/>
    <property type="molecule type" value="Genomic_DNA"/>
</dbReference>
<dbReference type="Proteomes" id="UP001197093">
    <property type="component" value="Unassembled WGS sequence"/>
</dbReference>
<accession>A0AAD4EP87</accession>
<feature type="compositionally biased region" description="Acidic residues" evidence="1">
    <location>
        <begin position="163"/>
        <end position="176"/>
    </location>
</feature>
<evidence type="ECO:0000313" key="2">
    <source>
        <dbReference type="EMBL" id="KAG7284937.1"/>
    </source>
</evidence>
<gene>
    <name evidence="2" type="ORF">NEMBOFW57_009552</name>
</gene>
<feature type="region of interest" description="Disordered" evidence="1">
    <location>
        <begin position="157"/>
        <end position="176"/>
    </location>
</feature>
<proteinExistence type="predicted"/>
<evidence type="ECO:0000256" key="1">
    <source>
        <dbReference type="SAM" id="MobiDB-lite"/>
    </source>
</evidence>
<evidence type="ECO:0000313" key="3">
    <source>
        <dbReference type="Proteomes" id="UP001197093"/>
    </source>
</evidence>
<keyword evidence="3" id="KW-1185">Reference proteome</keyword>
<comment type="caution">
    <text evidence="2">The sequence shown here is derived from an EMBL/GenBank/DDBJ whole genome shotgun (WGS) entry which is preliminary data.</text>
</comment>
<sequence length="268" mass="29966">MPWLSEVSYSRDATVAAVNDYFDFLASMYIAKSAVLRPPEGGWPEIAADGFREALGKTDEVALLLRHLPYLARLSSFSPIHAGPALTGFCSWLDAAESQGGIEYALMMAEGSLYLDDGLIPPHVIGLADSKHDHFMLDTELGVIYWPDCPDGIRHNPSREPILDDPYDSEDTPEEESEWRAAGPAWAVVDFFELLKDQLRLLFFVPFSSRTTHLDEHSSEDEAAAVRAVQAIFREHGWPDVERFCKQECLKAVEAALQEKFSRHGARP</sequence>
<protein>
    <submittedName>
        <fullName evidence="2">Uncharacterized protein</fullName>
    </submittedName>
</protein>
<dbReference type="AlphaFoldDB" id="A0AAD4EP87"/>
<reference evidence="2" key="1">
    <citation type="submission" date="2023-02" db="EMBL/GenBank/DDBJ databases">
        <authorList>
            <person name="Palmer J.M."/>
        </authorList>
    </citation>
    <scope>NUCLEOTIDE SEQUENCE</scope>
    <source>
        <strain evidence="2">FW57</strain>
    </source>
</reference>
<name>A0AAD4EP87_9PEZI</name>
<organism evidence="2 3">
    <name type="scientific">Staphylotrichum longicolle</name>
    <dbReference type="NCBI Taxonomy" id="669026"/>
    <lineage>
        <taxon>Eukaryota</taxon>
        <taxon>Fungi</taxon>
        <taxon>Dikarya</taxon>
        <taxon>Ascomycota</taxon>
        <taxon>Pezizomycotina</taxon>
        <taxon>Sordariomycetes</taxon>
        <taxon>Sordariomycetidae</taxon>
        <taxon>Sordariales</taxon>
        <taxon>Chaetomiaceae</taxon>
        <taxon>Staphylotrichum</taxon>
    </lineage>
</organism>